<reference evidence="1" key="1">
    <citation type="journal article" date="2021" name="Proc. Natl. Acad. Sci. U.S.A.">
        <title>A Catalog of Tens of Thousands of Viruses from Human Metagenomes Reveals Hidden Associations with Chronic Diseases.</title>
        <authorList>
            <person name="Tisza M.J."/>
            <person name="Buck C.B."/>
        </authorList>
    </citation>
    <scope>NUCLEOTIDE SEQUENCE</scope>
    <source>
        <strain evidence="1">CtHip2</strain>
    </source>
</reference>
<accession>A0A8S5RVJ1</accession>
<dbReference type="EMBL" id="BK032497">
    <property type="protein sequence ID" value="DAF42790.1"/>
    <property type="molecule type" value="Genomic_DNA"/>
</dbReference>
<name>A0A8S5RVJ1_9CAUD</name>
<evidence type="ECO:0000313" key="1">
    <source>
        <dbReference type="EMBL" id="DAF42790.1"/>
    </source>
</evidence>
<sequence>MDREQYISMIAQEIYDAEYQAKYYYYKMMEEPDEEWVMRHLEAIDKDISYRNKYGWNNKELEDAIEFLRACELLSDNHPDYSYEEQKDILKKAVEKGLKFDCLKSYYYSTEDSHKIVTALATNNFNNNMQFFDFVSKIESLYNKGRFSF</sequence>
<proteinExistence type="predicted"/>
<protein>
    <submittedName>
        <fullName evidence="1">Uncharacterized protein</fullName>
    </submittedName>
</protein>
<organism evidence="1">
    <name type="scientific">Siphoviridae sp. ctHip2</name>
    <dbReference type="NCBI Taxonomy" id="2827830"/>
    <lineage>
        <taxon>Viruses</taxon>
        <taxon>Duplodnaviria</taxon>
        <taxon>Heunggongvirae</taxon>
        <taxon>Uroviricota</taxon>
        <taxon>Caudoviricetes</taxon>
    </lineage>
</organism>